<evidence type="ECO:0000259" key="12">
    <source>
        <dbReference type="PROSITE" id="PS51177"/>
    </source>
</evidence>
<keyword evidence="9" id="KW-0677">Repeat</keyword>
<evidence type="ECO:0000256" key="4">
    <source>
        <dbReference type="ARBA" id="ARBA00011233"/>
    </source>
</evidence>
<dbReference type="FunFam" id="2.40.30.20:FF:000004">
    <property type="entry name" value="Riboflavin synthase, alpha subunit"/>
    <property type="match status" value="1"/>
</dbReference>
<evidence type="ECO:0000256" key="5">
    <source>
        <dbReference type="ARBA" id="ARBA00012827"/>
    </source>
</evidence>
<comment type="caution">
    <text evidence="13">The sequence shown here is derived from an EMBL/GenBank/DDBJ whole genome shotgun (WGS) entry which is preliminary data.</text>
</comment>
<accession>A0A9X1B8Z6</accession>
<evidence type="ECO:0000256" key="2">
    <source>
        <dbReference type="ARBA" id="ARBA00002803"/>
    </source>
</evidence>
<dbReference type="FunFam" id="2.40.30.20:FF:000003">
    <property type="entry name" value="Riboflavin synthase, alpha subunit"/>
    <property type="match status" value="1"/>
</dbReference>
<dbReference type="PROSITE" id="PS51177">
    <property type="entry name" value="LUMAZINE_BIND"/>
    <property type="match status" value="2"/>
</dbReference>
<comment type="catalytic activity">
    <reaction evidence="1">
        <text>2 6,7-dimethyl-8-(1-D-ribityl)lumazine + H(+) = 5-amino-6-(D-ribitylamino)uracil + riboflavin</text>
        <dbReference type="Rhea" id="RHEA:20772"/>
        <dbReference type="ChEBI" id="CHEBI:15378"/>
        <dbReference type="ChEBI" id="CHEBI:15934"/>
        <dbReference type="ChEBI" id="CHEBI:57986"/>
        <dbReference type="ChEBI" id="CHEBI:58201"/>
        <dbReference type="EC" id="2.5.1.9"/>
    </reaction>
</comment>
<evidence type="ECO:0000256" key="8">
    <source>
        <dbReference type="ARBA" id="ARBA00022679"/>
    </source>
</evidence>
<dbReference type="InterPro" id="IPR023366">
    <property type="entry name" value="ATP_synth_asu-like_sf"/>
</dbReference>
<organism evidence="13 14">
    <name type="scientific">Thiocapsa imhoffii</name>
    <dbReference type="NCBI Taxonomy" id="382777"/>
    <lineage>
        <taxon>Bacteria</taxon>
        <taxon>Pseudomonadati</taxon>
        <taxon>Pseudomonadota</taxon>
        <taxon>Gammaproteobacteria</taxon>
        <taxon>Chromatiales</taxon>
        <taxon>Chromatiaceae</taxon>
        <taxon>Thiocapsa</taxon>
    </lineage>
</organism>
<feature type="repeat" description="Lumazine-binding" evidence="11">
    <location>
        <begin position="1"/>
        <end position="97"/>
    </location>
</feature>
<dbReference type="EMBL" id="NRSD01000012">
    <property type="protein sequence ID" value="MBK1645424.1"/>
    <property type="molecule type" value="Genomic_DNA"/>
</dbReference>
<evidence type="ECO:0000313" key="14">
    <source>
        <dbReference type="Proteomes" id="UP001138802"/>
    </source>
</evidence>
<feature type="repeat" description="Lumazine-binding" evidence="11">
    <location>
        <begin position="98"/>
        <end position="194"/>
    </location>
</feature>
<evidence type="ECO:0000256" key="7">
    <source>
        <dbReference type="ARBA" id="ARBA00022619"/>
    </source>
</evidence>
<dbReference type="RefSeq" id="WP_200388228.1">
    <property type="nucleotide sequence ID" value="NZ_NRSD01000012.1"/>
</dbReference>
<evidence type="ECO:0000256" key="3">
    <source>
        <dbReference type="ARBA" id="ARBA00004887"/>
    </source>
</evidence>
<dbReference type="PIRSF" id="PIRSF000498">
    <property type="entry name" value="Riboflavin_syn_A"/>
    <property type="match status" value="1"/>
</dbReference>
<dbReference type="Proteomes" id="UP001138802">
    <property type="component" value="Unassembled WGS sequence"/>
</dbReference>
<dbReference type="NCBIfam" id="TIGR00187">
    <property type="entry name" value="ribE"/>
    <property type="match status" value="1"/>
</dbReference>
<evidence type="ECO:0000256" key="1">
    <source>
        <dbReference type="ARBA" id="ARBA00000968"/>
    </source>
</evidence>
<dbReference type="InterPro" id="IPR001783">
    <property type="entry name" value="Lumazine-bd"/>
</dbReference>
<dbReference type="InterPro" id="IPR017938">
    <property type="entry name" value="Riboflavin_synthase-like_b-brl"/>
</dbReference>
<dbReference type="AlphaFoldDB" id="A0A9X1B8Z6"/>
<evidence type="ECO:0000256" key="10">
    <source>
        <dbReference type="NCBIfam" id="TIGR00187"/>
    </source>
</evidence>
<comment type="pathway">
    <text evidence="3">Cofactor biosynthesis; riboflavin biosynthesis; riboflavin from 2-hydroxy-3-oxobutyl phosphate and 5-amino-6-(D-ribitylamino)uracil: step 2/2.</text>
</comment>
<protein>
    <recommendedName>
        <fullName evidence="6 10">Riboflavin synthase</fullName>
        <ecNumber evidence="5 10">2.5.1.9</ecNumber>
    </recommendedName>
</protein>
<dbReference type="Pfam" id="PF00677">
    <property type="entry name" value="Lum_binding"/>
    <property type="match status" value="2"/>
</dbReference>
<comment type="subunit">
    <text evidence="4">Homotrimer.</text>
</comment>
<dbReference type="InterPro" id="IPR026017">
    <property type="entry name" value="Lumazine-bd_dom"/>
</dbReference>
<evidence type="ECO:0000256" key="11">
    <source>
        <dbReference type="PROSITE-ProRule" id="PRU00524"/>
    </source>
</evidence>
<dbReference type="CDD" id="cd00402">
    <property type="entry name" value="Riboflavin_synthase_like"/>
    <property type="match status" value="1"/>
</dbReference>
<dbReference type="GO" id="GO:0009231">
    <property type="term" value="P:riboflavin biosynthetic process"/>
    <property type="evidence" value="ECO:0007669"/>
    <property type="project" value="UniProtKB-KW"/>
</dbReference>
<feature type="domain" description="Lumazine-binding" evidence="12">
    <location>
        <begin position="1"/>
        <end position="97"/>
    </location>
</feature>
<gene>
    <name evidence="13" type="ORF">CKO25_12365</name>
</gene>
<comment type="function">
    <text evidence="2">Catalyzes the dismutation of two molecules of 6,7-dimethyl-8-ribityllumazine, resulting in the formation of riboflavin and 5-amino-6-(D-ribitylamino)uracil.</text>
</comment>
<dbReference type="NCBIfam" id="NF009566">
    <property type="entry name" value="PRK13020.1"/>
    <property type="match status" value="1"/>
</dbReference>
<dbReference type="SUPFAM" id="SSF63380">
    <property type="entry name" value="Riboflavin synthase domain-like"/>
    <property type="match status" value="2"/>
</dbReference>
<reference evidence="13 14" key="1">
    <citation type="journal article" date="2020" name="Microorganisms">
        <title>Osmotic Adaptation and Compatible Solute Biosynthesis of Phototrophic Bacteria as Revealed from Genome Analyses.</title>
        <authorList>
            <person name="Imhoff J.F."/>
            <person name="Rahn T."/>
            <person name="Kunzel S."/>
            <person name="Keller A."/>
            <person name="Neulinger S.C."/>
        </authorList>
    </citation>
    <scope>NUCLEOTIDE SEQUENCE [LARGE SCALE GENOMIC DNA]</scope>
    <source>
        <strain evidence="13 14">DSM 21303</strain>
    </source>
</reference>
<dbReference type="Gene3D" id="2.40.30.20">
    <property type="match status" value="2"/>
</dbReference>
<dbReference type="PANTHER" id="PTHR21098">
    <property type="entry name" value="RIBOFLAVIN SYNTHASE ALPHA CHAIN"/>
    <property type="match status" value="1"/>
</dbReference>
<dbReference type="EC" id="2.5.1.9" evidence="5 10"/>
<evidence type="ECO:0000256" key="6">
    <source>
        <dbReference type="ARBA" id="ARBA00013950"/>
    </source>
</evidence>
<keyword evidence="8" id="KW-0808">Transferase</keyword>
<sequence length="228" mass="23500">MFTGIIQAIGRIERLEPRGGDVRLTVAAGQLDLTGAKLGDSIAVNGVCLTAVTLGAAGFAADVSRETLALTTLGHLTPGSPVNLEPALTLATPLGGHLVSGHVDGIGQVITHQQDGRSWRLRIEAPSALARYIAPKGSISVDGTSLTVNQVDGARFDLNIVPHTLSETIIGTYRGGTRVNLEVDLIARYLERLLLGDAAALPAATAPSLTLDFLAAHGFARPGSGATS</sequence>
<proteinExistence type="predicted"/>
<evidence type="ECO:0000313" key="13">
    <source>
        <dbReference type="EMBL" id="MBK1645424.1"/>
    </source>
</evidence>
<evidence type="ECO:0000256" key="9">
    <source>
        <dbReference type="ARBA" id="ARBA00022737"/>
    </source>
</evidence>
<feature type="domain" description="Lumazine-binding" evidence="12">
    <location>
        <begin position="98"/>
        <end position="194"/>
    </location>
</feature>
<dbReference type="GO" id="GO:0004746">
    <property type="term" value="F:riboflavin synthase activity"/>
    <property type="evidence" value="ECO:0007669"/>
    <property type="project" value="UniProtKB-UniRule"/>
</dbReference>
<name>A0A9X1B8Z6_9GAMM</name>
<keyword evidence="14" id="KW-1185">Reference proteome</keyword>
<dbReference type="NCBIfam" id="NF006767">
    <property type="entry name" value="PRK09289.1"/>
    <property type="match status" value="1"/>
</dbReference>
<dbReference type="PANTHER" id="PTHR21098:SF12">
    <property type="entry name" value="RIBOFLAVIN SYNTHASE"/>
    <property type="match status" value="1"/>
</dbReference>
<keyword evidence="7" id="KW-0686">Riboflavin biosynthesis</keyword>